<sequence length="72" mass="7917">MFQKVFLFACILAVMAIVHTNSESTDDVGGVDETFCKPYSTCTTVGSPTECKTNLLYKNCRTNLIGIKQCCL</sequence>
<dbReference type="AlphaFoldDB" id="E9H2B8"/>
<reference evidence="2 3" key="1">
    <citation type="journal article" date="2011" name="Science">
        <title>The ecoresponsive genome of Daphnia pulex.</title>
        <authorList>
            <person name="Colbourne J.K."/>
            <person name="Pfrender M.E."/>
            <person name="Gilbert D."/>
            <person name="Thomas W.K."/>
            <person name="Tucker A."/>
            <person name="Oakley T.H."/>
            <person name="Tokishita S."/>
            <person name="Aerts A."/>
            <person name="Arnold G.J."/>
            <person name="Basu M.K."/>
            <person name="Bauer D.J."/>
            <person name="Caceres C.E."/>
            <person name="Carmel L."/>
            <person name="Casola C."/>
            <person name="Choi J.H."/>
            <person name="Detter J.C."/>
            <person name="Dong Q."/>
            <person name="Dusheyko S."/>
            <person name="Eads B.D."/>
            <person name="Frohlich T."/>
            <person name="Geiler-Samerotte K.A."/>
            <person name="Gerlach D."/>
            <person name="Hatcher P."/>
            <person name="Jogdeo S."/>
            <person name="Krijgsveld J."/>
            <person name="Kriventseva E.V."/>
            <person name="Kultz D."/>
            <person name="Laforsch C."/>
            <person name="Lindquist E."/>
            <person name="Lopez J."/>
            <person name="Manak J.R."/>
            <person name="Muller J."/>
            <person name="Pangilinan J."/>
            <person name="Patwardhan R.P."/>
            <person name="Pitluck S."/>
            <person name="Pritham E.J."/>
            <person name="Rechtsteiner A."/>
            <person name="Rho M."/>
            <person name="Rogozin I.B."/>
            <person name="Sakarya O."/>
            <person name="Salamov A."/>
            <person name="Schaack S."/>
            <person name="Shapiro H."/>
            <person name="Shiga Y."/>
            <person name="Skalitzky C."/>
            <person name="Smith Z."/>
            <person name="Souvorov A."/>
            <person name="Sung W."/>
            <person name="Tang Z."/>
            <person name="Tsuchiya D."/>
            <person name="Tu H."/>
            <person name="Vos H."/>
            <person name="Wang M."/>
            <person name="Wolf Y.I."/>
            <person name="Yamagata H."/>
            <person name="Yamada T."/>
            <person name="Ye Y."/>
            <person name="Shaw J.R."/>
            <person name="Andrews J."/>
            <person name="Crease T.J."/>
            <person name="Tang H."/>
            <person name="Lucas S.M."/>
            <person name="Robertson H.M."/>
            <person name="Bork P."/>
            <person name="Koonin E.V."/>
            <person name="Zdobnov E.M."/>
            <person name="Grigoriev I.V."/>
            <person name="Lynch M."/>
            <person name="Boore J.L."/>
        </authorList>
    </citation>
    <scope>NUCLEOTIDE SEQUENCE [LARGE SCALE GENOMIC DNA]</scope>
</reference>
<evidence type="ECO:0000313" key="3">
    <source>
        <dbReference type="Proteomes" id="UP000000305"/>
    </source>
</evidence>
<organism evidence="2 3">
    <name type="scientific">Daphnia pulex</name>
    <name type="common">Water flea</name>
    <dbReference type="NCBI Taxonomy" id="6669"/>
    <lineage>
        <taxon>Eukaryota</taxon>
        <taxon>Metazoa</taxon>
        <taxon>Ecdysozoa</taxon>
        <taxon>Arthropoda</taxon>
        <taxon>Crustacea</taxon>
        <taxon>Branchiopoda</taxon>
        <taxon>Diplostraca</taxon>
        <taxon>Cladocera</taxon>
        <taxon>Anomopoda</taxon>
        <taxon>Daphniidae</taxon>
        <taxon>Daphnia</taxon>
    </lineage>
</organism>
<dbReference type="EMBL" id="GL732585">
    <property type="protein sequence ID" value="EFX74146.1"/>
    <property type="molecule type" value="Genomic_DNA"/>
</dbReference>
<protein>
    <submittedName>
        <fullName evidence="2">Uncharacterized protein</fullName>
    </submittedName>
</protein>
<evidence type="ECO:0000256" key="1">
    <source>
        <dbReference type="SAM" id="SignalP"/>
    </source>
</evidence>
<feature type="chain" id="PRO_5003237675" evidence="1">
    <location>
        <begin position="23"/>
        <end position="72"/>
    </location>
</feature>
<dbReference type="OrthoDB" id="6386008at2759"/>
<dbReference type="InParanoid" id="E9H2B8"/>
<feature type="signal peptide" evidence="1">
    <location>
        <begin position="1"/>
        <end position="22"/>
    </location>
</feature>
<keyword evidence="3" id="KW-1185">Reference proteome</keyword>
<accession>E9H2B8</accession>
<dbReference type="KEGG" id="dpx:DAPPUDRAFT_307450"/>
<evidence type="ECO:0000313" key="2">
    <source>
        <dbReference type="EMBL" id="EFX74146.1"/>
    </source>
</evidence>
<keyword evidence="1" id="KW-0732">Signal</keyword>
<name>E9H2B8_DAPPU</name>
<proteinExistence type="predicted"/>
<gene>
    <name evidence="2" type="ORF">DAPPUDRAFT_307450</name>
</gene>
<dbReference type="HOGENOM" id="CLU_2724808_0_0_1"/>
<dbReference type="Proteomes" id="UP000000305">
    <property type="component" value="Unassembled WGS sequence"/>
</dbReference>